<gene>
    <name evidence="12" type="ORF">FA14DRAFT_170608</name>
</gene>
<dbReference type="Pfam" id="PF07500">
    <property type="entry name" value="TFIIS_M"/>
    <property type="match status" value="1"/>
</dbReference>
<dbReference type="GO" id="GO:0006362">
    <property type="term" value="P:transcription elongation by RNA polymerase I"/>
    <property type="evidence" value="ECO:0007669"/>
    <property type="project" value="TreeGrafter"/>
</dbReference>
<dbReference type="EMBL" id="KZ819602">
    <property type="protein sequence ID" value="PWN37836.1"/>
    <property type="molecule type" value="Genomic_DNA"/>
</dbReference>
<keyword evidence="7" id="KW-0539">Nucleus</keyword>
<feature type="region of interest" description="Disordered" evidence="9">
    <location>
        <begin position="486"/>
        <end position="509"/>
    </location>
</feature>
<dbReference type="Gene3D" id="3.30.40.10">
    <property type="entry name" value="Zinc/RING finger domain, C3HC4 (zinc finger)"/>
    <property type="match status" value="1"/>
</dbReference>
<dbReference type="GO" id="GO:0001139">
    <property type="term" value="F:RNA polymerase II complex recruiting activity"/>
    <property type="evidence" value="ECO:0007669"/>
    <property type="project" value="TreeGrafter"/>
</dbReference>
<comment type="similarity">
    <text evidence="2">Belongs to the BYE1 family.</text>
</comment>
<feature type="region of interest" description="Disordered" evidence="9">
    <location>
        <begin position="688"/>
        <end position="767"/>
    </location>
</feature>
<feature type="region of interest" description="Disordered" evidence="9">
    <location>
        <begin position="362"/>
        <end position="457"/>
    </location>
</feature>
<dbReference type="InterPro" id="IPR013083">
    <property type="entry name" value="Znf_RING/FYVE/PHD"/>
</dbReference>
<feature type="compositionally biased region" description="Polar residues" evidence="9">
    <location>
        <begin position="117"/>
        <end position="132"/>
    </location>
</feature>
<dbReference type="GO" id="GO:0005634">
    <property type="term" value="C:nucleus"/>
    <property type="evidence" value="ECO:0007669"/>
    <property type="project" value="TreeGrafter"/>
</dbReference>
<protein>
    <recommendedName>
        <fullName evidence="3">Transcription factor BYE1</fullName>
    </recommendedName>
</protein>
<evidence type="ECO:0000256" key="9">
    <source>
        <dbReference type="SAM" id="MobiDB-lite"/>
    </source>
</evidence>
<evidence type="ECO:0000256" key="1">
    <source>
        <dbReference type="ARBA" id="ARBA00002311"/>
    </source>
</evidence>
<dbReference type="InterPro" id="IPR011011">
    <property type="entry name" value="Znf_FYVE_PHD"/>
</dbReference>
<evidence type="ECO:0000256" key="8">
    <source>
        <dbReference type="PROSITE-ProRule" id="PRU00146"/>
    </source>
</evidence>
<evidence type="ECO:0000256" key="5">
    <source>
        <dbReference type="ARBA" id="ARBA00022771"/>
    </source>
</evidence>
<evidence type="ECO:0000259" key="11">
    <source>
        <dbReference type="PROSITE" id="PS51321"/>
    </source>
</evidence>
<feature type="compositionally biased region" description="Polar residues" evidence="9">
    <location>
        <begin position="152"/>
        <end position="179"/>
    </location>
</feature>
<dbReference type="GO" id="GO:0008270">
    <property type="term" value="F:zinc ion binding"/>
    <property type="evidence" value="ECO:0007669"/>
    <property type="project" value="UniProtKB-KW"/>
</dbReference>
<dbReference type="InterPro" id="IPR019787">
    <property type="entry name" value="Znf_PHD-finger"/>
</dbReference>
<dbReference type="PROSITE" id="PS50016">
    <property type="entry name" value="ZF_PHD_2"/>
    <property type="match status" value="1"/>
</dbReference>
<dbReference type="InterPro" id="IPR003618">
    <property type="entry name" value="TFIIS_cen_dom"/>
</dbReference>
<feature type="compositionally biased region" description="Basic and acidic residues" evidence="9">
    <location>
        <begin position="388"/>
        <end position="398"/>
    </location>
</feature>
<comment type="function">
    <text evidence="1">Negative regulator of transcription elongation.</text>
</comment>
<dbReference type="GO" id="GO:0006368">
    <property type="term" value="P:transcription elongation by RNA polymerase II"/>
    <property type="evidence" value="ECO:0007669"/>
    <property type="project" value="TreeGrafter"/>
</dbReference>
<feature type="region of interest" description="Disordered" evidence="9">
    <location>
        <begin position="310"/>
        <end position="333"/>
    </location>
</feature>
<dbReference type="Proteomes" id="UP000245771">
    <property type="component" value="Unassembled WGS sequence"/>
</dbReference>
<organism evidence="12 13">
    <name type="scientific">Meira miltonrushii</name>
    <dbReference type="NCBI Taxonomy" id="1280837"/>
    <lineage>
        <taxon>Eukaryota</taxon>
        <taxon>Fungi</taxon>
        <taxon>Dikarya</taxon>
        <taxon>Basidiomycota</taxon>
        <taxon>Ustilaginomycotina</taxon>
        <taxon>Exobasidiomycetes</taxon>
        <taxon>Exobasidiales</taxon>
        <taxon>Brachybasidiaceae</taxon>
        <taxon>Meira</taxon>
    </lineage>
</organism>
<dbReference type="InterPro" id="IPR036575">
    <property type="entry name" value="TFIIS_cen_dom_sf"/>
</dbReference>
<dbReference type="PANTHER" id="PTHR11477:SF0">
    <property type="entry name" value="IP08861P-RELATED"/>
    <property type="match status" value="1"/>
</dbReference>
<dbReference type="InterPro" id="IPR019786">
    <property type="entry name" value="Zinc_finger_PHD-type_CS"/>
</dbReference>
<evidence type="ECO:0000259" key="10">
    <source>
        <dbReference type="PROSITE" id="PS50016"/>
    </source>
</evidence>
<evidence type="ECO:0000256" key="4">
    <source>
        <dbReference type="ARBA" id="ARBA00022723"/>
    </source>
</evidence>
<dbReference type="GO" id="GO:0031440">
    <property type="term" value="P:regulation of mRNA 3'-end processing"/>
    <property type="evidence" value="ECO:0007669"/>
    <property type="project" value="TreeGrafter"/>
</dbReference>
<feature type="compositionally biased region" description="Low complexity" evidence="9">
    <location>
        <begin position="900"/>
        <end position="909"/>
    </location>
</feature>
<dbReference type="GO" id="GO:0031564">
    <property type="term" value="P:transcription antitermination"/>
    <property type="evidence" value="ECO:0007669"/>
    <property type="project" value="TreeGrafter"/>
</dbReference>
<feature type="compositionally biased region" description="Basic and acidic residues" evidence="9">
    <location>
        <begin position="314"/>
        <end position="333"/>
    </location>
</feature>
<keyword evidence="6" id="KW-0862">Zinc</keyword>
<dbReference type="PANTHER" id="PTHR11477">
    <property type="entry name" value="TRANSCRIPTION FACTOR S-II ZINC FINGER DOMAIN-CONTAINING PROTEIN"/>
    <property type="match status" value="1"/>
</dbReference>
<dbReference type="Pfam" id="PF00628">
    <property type="entry name" value="PHD"/>
    <property type="match status" value="1"/>
</dbReference>
<keyword evidence="13" id="KW-1185">Reference proteome</keyword>
<feature type="region of interest" description="Disordered" evidence="9">
    <location>
        <begin position="1"/>
        <end position="55"/>
    </location>
</feature>
<feature type="domain" description="TFIIS central" evidence="11">
    <location>
        <begin position="210"/>
        <end position="340"/>
    </location>
</feature>
<feature type="compositionally biased region" description="Basic and acidic residues" evidence="9">
    <location>
        <begin position="43"/>
        <end position="55"/>
    </location>
</feature>
<evidence type="ECO:0000313" key="12">
    <source>
        <dbReference type="EMBL" id="PWN37836.1"/>
    </source>
</evidence>
<name>A0A316VJV0_9BASI</name>
<feature type="compositionally biased region" description="Polar residues" evidence="9">
    <location>
        <begin position="364"/>
        <end position="373"/>
    </location>
</feature>
<feature type="compositionally biased region" description="Polar residues" evidence="9">
    <location>
        <begin position="754"/>
        <end position="767"/>
    </location>
</feature>
<dbReference type="STRING" id="1280837.A0A316VJV0"/>
<dbReference type="PROSITE" id="PS51321">
    <property type="entry name" value="TFIIS_CENTRAL"/>
    <property type="match status" value="1"/>
</dbReference>
<keyword evidence="4" id="KW-0479">Metal-binding</keyword>
<dbReference type="GeneID" id="37022063"/>
<evidence type="ECO:0000256" key="7">
    <source>
        <dbReference type="ARBA" id="ARBA00023242"/>
    </source>
</evidence>
<dbReference type="AlphaFoldDB" id="A0A316VJV0"/>
<evidence type="ECO:0000256" key="6">
    <source>
        <dbReference type="ARBA" id="ARBA00022833"/>
    </source>
</evidence>
<feature type="compositionally biased region" description="Low complexity" evidence="9">
    <location>
        <begin position="847"/>
        <end position="865"/>
    </location>
</feature>
<reference evidence="12 13" key="1">
    <citation type="journal article" date="2018" name="Mol. Biol. Evol.">
        <title>Broad Genomic Sampling Reveals a Smut Pathogenic Ancestry of the Fungal Clade Ustilaginomycotina.</title>
        <authorList>
            <person name="Kijpornyongpan T."/>
            <person name="Mondo S.J."/>
            <person name="Barry K."/>
            <person name="Sandor L."/>
            <person name="Lee J."/>
            <person name="Lipzen A."/>
            <person name="Pangilinan J."/>
            <person name="LaButti K."/>
            <person name="Hainaut M."/>
            <person name="Henrissat B."/>
            <person name="Grigoriev I.V."/>
            <person name="Spatafora J.W."/>
            <person name="Aime M.C."/>
        </authorList>
    </citation>
    <scope>NUCLEOTIDE SEQUENCE [LARGE SCALE GENOMIC DNA]</scope>
    <source>
        <strain evidence="12 13">MCA 3882</strain>
    </source>
</reference>
<sequence length="916" mass="100130">MGKEADVTETSEETTRGSRYSSRLRKPSRKAVEEMGQAQDGVNEEKADSEKSGEKSIRNAAEEFCICRKGDDGKPMVLCANCNEWYHFKCIGLTKKAAESLTEFTCPSCVDDKQPSEVASAQDPEQSSNVPSASPKRKLQEADVVSKKARSQAPTLSPSRAQHANSSNVTKESSSANVQTSRKLSTSASSGSKSNTSSASAVQRSRSDALRKHAEEQFAAIFSEIMTEASENKQEGEEQSQEYAHSFEGALYEMTNESAINANFRIAGKAYRDKLRSFMFNLKDKTNITLRAKIADGIISAVELSNMSSEELANDARREEVERRKKESLEQSILKKDNAPLRKLTHKGEIDIEYENRLTEDQVHSSISVSNRVQGDEVSGKNPTGQSTEKDSQDDKLPAAKSSSSSDLPRRTSQSVQSPTLPFDFSNVWQGDKAPDENDEDVQAHSDQEHEDNQDGDISIAIRHTEEVDDDSKQDEIADDFIDDFLGMEEDGKGNDVQQSGQETTSQDNLPAIGWKGSIHMPDEGFFTCAVRQIAGRDLTTQDWTNLFPSPFSLIEGRLPSGSAIPYLLESRIAPRTELVALMAEPEFIPESMPEANKITDEDGNETSFDHLVKYFKGKDRYGVLQPLRSARGRAVKDFYMAALPKDQPIPEWLALLSPQCLSDEKAQRRGKDLFLLVGVLFRQDIPSQGAYRPGQPTSSLTPREGGGYTPDQSNSTGLGGGSSTLQDLLRAVGGNTRSNNTPPNLGGGGTPTSFPQPASVTQSGIVPPSSVQALSELPKPQLEDVLTKNPNLVEDLLRTLGKTASTAPAGPPGPPPARPPMAGYGGTPPYGQQGYGSNTAYSQNASGYQGNSQYQYGSNQNQYYPSHNNSQGYQQYGYGQDASQQYNQTPASDGRREYNNNNQNYGRGYQSGGRY</sequence>
<feature type="compositionally biased region" description="Low complexity" evidence="9">
    <location>
        <begin position="180"/>
        <end position="201"/>
    </location>
</feature>
<dbReference type="SMART" id="SM00249">
    <property type="entry name" value="PHD"/>
    <property type="match status" value="1"/>
</dbReference>
<dbReference type="InterPro" id="IPR012921">
    <property type="entry name" value="SPOC_C"/>
</dbReference>
<dbReference type="CDD" id="cd21538">
    <property type="entry name" value="SPOC_TFIIS"/>
    <property type="match status" value="1"/>
</dbReference>
<dbReference type="SMART" id="SM00510">
    <property type="entry name" value="TFS2M"/>
    <property type="match status" value="1"/>
</dbReference>
<feature type="compositionally biased region" description="Basic and acidic residues" evidence="9">
    <location>
        <begin position="442"/>
        <end position="453"/>
    </location>
</feature>
<dbReference type="GO" id="GO:0000977">
    <property type="term" value="F:RNA polymerase II transcription regulatory region sequence-specific DNA binding"/>
    <property type="evidence" value="ECO:0007669"/>
    <property type="project" value="TreeGrafter"/>
</dbReference>
<feature type="domain" description="PHD-type" evidence="10">
    <location>
        <begin position="62"/>
        <end position="112"/>
    </location>
</feature>
<feature type="compositionally biased region" description="Low complexity" evidence="9">
    <location>
        <begin position="872"/>
        <end position="881"/>
    </location>
</feature>
<keyword evidence="5 8" id="KW-0863">Zinc-finger</keyword>
<feature type="compositionally biased region" description="Polar residues" evidence="9">
    <location>
        <begin position="496"/>
        <end position="509"/>
    </location>
</feature>
<dbReference type="FunCoup" id="A0A316VJV0">
    <property type="interactions" value="152"/>
</dbReference>
<dbReference type="InterPro" id="IPR001965">
    <property type="entry name" value="Znf_PHD"/>
</dbReference>
<accession>A0A316VJV0</accession>
<feature type="region of interest" description="Disordered" evidence="9">
    <location>
        <begin position="804"/>
        <end position="916"/>
    </location>
</feature>
<feature type="compositionally biased region" description="Pro residues" evidence="9">
    <location>
        <begin position="810"/>
        <end position="820"/>
    </location>
</feature>
<evidence type="ECO:0000313" key="13">
    <source>
        <dbReference type="Proteomes" id="UP000245771"/>
    </source>
</evidence>
<dbReference type="InParanoid" id="A0A316VJV0"/>
<feature type="compositionally biased region" description="Polar residues" evidence="9">
    <location>
        <begin position="882"/>
        <end position="892"/>
    </location>
</feature>
<evidence type="ECO:0000256" key="3">
    <source>
        <dbReference type="ARBA" id="ARBA00021616"/>
    </source>
</evidence>
<dbReference type="Gene3D" id="1.10.472.30">
    <property type="entry name" value="Transcription elongation factor S-II, central domain"/>
    <property type="match status" value="1"/>
</dbReference>
<dbReference type="OrthoDB" id="436852at2759"/>
<dbReference type="Pfam" id="PF07744">
    <property type="entry name" value="SPOC"/>
    <property type="match status" value="1"/>
</dbReference>
<dbReference type="PROSITE" id="PS01359">
    <property type="entry name" value="ZF_PHD_1"/>
    <property type="match status" value="1"/>
</dbReference>
<feature type="region of interest" description="Disordered" evidence="9">
    <location>
        <begin position="112"/>
        <end position="210"/>
    </location>
</feature>
<dbReference type="SUPFAM" id="SSF46942">
    <property type="entry name" value="Elongation factor TFIIS domain 2"/>
    <property type="match status" value="1"/>
</dbReference>
<dbReference type="SUPFAM" id="SSF57903">
    <property type="entry name" value="FYVE/PHD zinc finger"/>
    <property type="match status" value="1"/>
</dbReference>
<proteinExistence type="inferred from homology"/>
<evidence type="ECO:0000256" key="2">
    <source>
        <dbReference type="ARBA" id="ARBA00011050"/>
    </source>
</evidence>
<dbReference type="RefSeq" id="XP_025358138.1">
    <property type="nucleotide sequence ID" value="XM_025500282.1"/>
</dbReference>